<keyword evidence="1" id="KW-0175">Coiled coil</keyword>
<dbReference type="PROSITE" id="PS51444">
    <property type="entry name" value="FH2"/>
    <property type="match status" value="1"/>
</dbReference>
<keyword evidence="7" id="KW-1185">Reference proteome</keyword>
<dbReference type="GO" id="GO:0031267">
    <property type="term" value="F:small GTPase binding"/>
    <property type="evidence" value="ECO:0007669"/>
    <property type="project" value="InterPro"/>
</dbReference>
<dbReference type="Pfam" id="PF06371">
    <property type="entry name" value="Drf_GBD"/>
    <property type="match status" value="1"/>
</dbReference>
<dbReference type="GO" id="GO:0090263">
    <property type="term" value="P:positive regulation of canonical Wnt signaling pathway"/>
    <property type="evidence" value="ECO:0007669"/>
    <property type="project" value="TreeGrafter"/>
</dbReference>
<sequence>MPPRKRTRPGLGFLCCFGSSEPPEINLKDSVPLQLLEFSAPMPPAEELHARFSELVDELDLTDKNREAMFALPDEKKWQIYCSKKKEQEDPNKLATSWPDYYIDRINSMAAMQTLFAFDEEEMEMRNKVVEDLKTALRTQPMRFVTRFIELDGLTCLLNFLRSMDYETSESRVHTSVIGCIKALMNNSQGRAHVLAHPQSINTISQSLRTENIKTKVAVLEILGAVCLVPDGHKKVLQAMAHYQKYAAERTRFQTLLNELDKNTGRYRDEVNLKTAIMSFINAVLNAGAGEDNLEFRLHLRYEFLMLGIQPVIDKLREHENATLDRHLDFFEMVRNEDDSELAKRFDATHVDTKSAGAMFELIKKKLSHTDAYPNLISILQHCLQMPYKRGGGSLQHWQLLDRILQQLVLQDDKGEDPDAAPLDNFSVKNIIRMLVNENEVKQWRDQAEKFRKDHMELLGKLERKERECETKTTEKEDMMKTLNKMKDKLQREGVELRSAREQVLDLSSRINDVSGVGMSFPPPPPPPGGPAAPPPPPMMGGFPPPPPPLPFSCPPPPPPPPPPGGPPPPPGAPPIFGVPPPPILSSFNSAASMRSKSIPQPSHPLKSFNWAKLGENVINGTIWNDIDDLRAFKILDLKDIEKMFSAYQRQQVWIIQQVGYCVSPPSPLHPGANLRPLPGTAGQRRHGKTTLSLQAASKETGSMDDIYVSTRKVKELSVIDGRRAQNCVILLSKLKMSNEEIKRAILEMDEREELAKDMLEQLLKFIPEKSDIDLLEEHKHELERMARADRFLFEMSRIDHYQQRLQALFFKKKFAERLAETKPKVEALLSASREVVRSKRLTQILEVVLAFGNFMNKGQRGNAYGFKVSSLNKIADTKSSIDRNITMLHYLIMIVEKNYNDTLHIQDDLSSVPEAAKVNLSELEKEVHNMKSGLKALEAELQYQQSRTRERGDKFVAVIGDFITVAGFSFSELEDQLSEAKDQFTKSLKHFGEEEGRMQPDEFFGIFDTFLQSFSEARQDLENMQRRKDEEERRARMEAMLKEQRERERRAKKSGASDEVGGEFDDLVSALRSGEVFDKDLNKFKRNRKRSVNQLVEGGGRERAVTKVNY</sequence>
<evidence type="ECO:0000256" key="1">
    <source>
        <dbReference type="SAM" id="Coils"/>
    </source>
</evidence>
<evidence type="ECO:0000313" key="7">
    <source>
        <dbReference type="Proteomes" id="UP000694565"/>
    </source>
</evidence>
<dbReference type="SUPFAM" id="SSF48371">
    <property type="entry name" value="ARM repeat"/>
    <property type="match status" value="1"/>
</dbReference>
<dbReference type="InterPro" id="IPR014768">
    <property type="entry name" value="GBD/FH3_dom"/>
</dbReference>
<dbReference type="Proteomes" id="UP000694565">
    <property type="component" value="Unplaced"/>
</dbReference>
<dbReference type="GO" id="GO:0048715">
    <property type="term" value="P:negative regulation of oligodendrocyte differentiation"/>
    <property type="evidence" value="ECO:0007669"/>
    <property type="project" value="TreeGrafter"/>
</dbReference>
<feature type="coiled-coil region" evidence="1">
    <location>
        <begin position="1015"/>
        <end position="1055"/>
    </location>
</feature>
<dbReference type="SMART" id="SM01140">
    <property type="entry name" value="Drf_GBD"/>
    <property type="match status" value="1"/>
</dbReference>
<organism evidence="6 7">
    <name type="scientific">Cyclopterus lumpus</name>
    <name type="common">Lumpsucker</name>
    <dbReference type="NCBI Taxonomy" id="8103"/>
    <lineage>
        <taxon>Eukaryota</taxon>
        <taxon>Metazoa</taxon>
        <taxon>Chordata</taxon>
        <taxon>Craniata</taxon>
        <taxon>Vertebrata</taxon>
        <taxon>Euteleostomi</taxon>
        <taxon>Actinopterygii</taxon>
        <taxon>Neopterygii</taxon>
        <taxon>Teleostei</taxon>
        <taxon>Neoteleostei</taxon>
        <taxon>Acanthomorphata</taxon>
        <taxon>Eupercaria</taxon>
        <taxon>Perciformes</taxon>
        <taxon>Cottioidei</taxon>
        <taxon>Cottales</taxon>
        <taxon>Cyclopteridae</taxon>
        <taxon>Cyclopterus</taxon>
    </lineage>
</organism>
<dbReference type="InterPro" id="IPR010473">
    <property type="entry name" value="GTPase-bd"/>
</dbReference>
<dbReference type="GO" id="GO:2000050">
    <property type="term" value="P:regulation of non-canonical Wnt signaling pathway"/>
    <property type="evidence" value="ECO:0007669"/>
    <property type="project" value="TreeGrafter"/>
</dbReference>
<dbReference type="Gene3D" id="1.20.58.2220">
    <property type="entry name" value="Formin, FH2 domain"/>
    <property type="match status" value="1"/>
</dbReference>
<dbReference type="PROSITE" id="PS51232">
    <property type="entry name" value="GBD_FH3"/>
    <property type="match status" value="1"/>
</dbReference>
<proteinExistence type="predicted"/>
<dbReference type="InterPro" id="IPR016024">
    <property type="entry name" value="ARM-type_fold"/>
</dbReference>
<feature type="compositionally biased region" description="Pro residues" evidence="2">
    <location>
        <begin position="521"/>
        <end position="582"/>
    </location>
</feature>
<dbReference type="InterPro" id="IPR010472">
    <property type="entry name" value="FH3_dom"/>
</dbReference>
<dbReference type="FunFam" id="1.20.58.2220:FF:000002">
    <property type="entry name" value="Dishevelled associated activator of morphogenesis 1"/>
    <property type="match status" value="1"/>
</dbReference>
<evidence type="ECO:0000256" key="2">
    <source>
        <dbReference type="SAM" id="MobiDB-lite"/>
    </source>
</evidence>
<dbReference type="InterPro" id="IPR014767">
    <property type="entry name" value="DAD_dom"/>
</dbReference>
<dbReference type="PANTHER" id="PTHR45725">
    <property type="entry name" value="FORMIN HOMOLOGY 2 FAMILY MEMBER"/>
    <property type="match status" value="1"/>
</dbReference>
<evidence type="ECO:0000259" key="5">
    <source>
        <dbReference type="PROSITE" id="PS51444"/>
    </source>
</evidence>
<feature type="coiled-coil region" evidence="1">
    <location>
        <begin position="448"/>
        <end position="503"/>
    </location>
</feature>
<dbReference type="Gene3D" id="1.10.238.150">
    <property type="entry name" value="Formin, FH3 diaphanous domain"/>
    <property type="match status" value="1"/>
</dbReference>
<dbReference type="GeneTree" id="ENSGT00940000157801"/>
<accession>A0A8C2XJ29</accession>
<dbReference type="InterPro" id="IPR042201">
    <property type="entry name" value="FH2_Formin_sf"/>
</dbReference>
<evidence type="ECO:0000259" key="3">
    <source>
        <dbReference type="PROSITE" id="PS51231"/>
    </source>
</evidence>
<dbReference type="InterPro" id="IPR015425">
    <property type="entry name" value="FH2_Formin"/>
</dbReference>
<dbReference type="GO" id="GO:0003779">
    <property type="term" value="F:actin binding"/>
    <property type="evidence" value="ECO:0007669"/>
    <property type="project" value="InterPro"/>
</dbReference>
<feature type="domain" description="DAD" evidence="3">
    <location>
        <begin position="1058"/>
        <end position="1090"/>
    </location>
</feature>
<dbReference type="InterPro" id="IPR011989">
    <property type="entry name" value="ARM-like"/>
</dbReference>
<dbReference type="Pfam" id="PF06367">
    <property type="entry name" value="Drf_FH3"/>
    <property type="match status" value="1"/>
</dbReference>
<dbReference type="SMART" id="SM01139">
    <property type="entry name" value="Drf_FH3"/>
    <property type="match status" value="1"/>
</dbReference>
<feature type="coiled-coil region" evidence="1">
    <location>
        <begin position="732"/>
        <end position="762"/>
    </location>
</feature>
<name>A0A8C2XJ29_CYCLU</name>
<dbReference type="Gene3D" id="1.25.10.10">
    <property type="entry name" value="Leucine-rich Repeat Variant"/>
    <property type="match status" value="1"/>
</dbReference>
<dbReference type="FunFam" id="1.25.10.10:FF:000012">
    <property type="entry name" value="Dishevelled associated activator of morphogenesis 2"/>
    <property type="match status" value="1"/>
</dbReference>
<dbReference type="SUPFAM" id="SSF101447">
    <property type="entry name" value="Formin homology 2 domain (FH2 domain)"/>
    <property type="match status" value="1"/>
</dbReference>
<dbReference type="SMART" id="SM00498">
    <property type="entry name" value="FH2"/>
    <property type="match status" value="1"/>
</dbReference>
<dbReference type="PROSITE" id="PS51231">
    <property type="entry name" value="DAD"/>
    <property type="match status" value="1"/>
</dbReference>
<reference evidence="6" key="2">
    <citation type="submission" date="2025-09" db="UniProtKB">
        <authorList>
            <consortium name="Ensembl"/>
        </authorList>
    </citation>
    <scope>IDENTIFICATION</scope>
</reference>
<evidence type="ECO:0000259" key="4">
    <source>
        <dbReference type="PROSITE" id="PS51232"/>
    </source>
</evidence>
<dbReference type="Pfam" id="PF02181">
    <property type="entry name" value="FH2"/>
    <property type="match status" value="1"/>
</dbReference>
<feature type="region of interest" description="Disordered" evidence="2">
    <location>
        <begin position="513"/>
        <end position="582"/>
    </location>
</feature>
<dbReference type="AlphaFoldDB" id="A0A8C2XJ29"/>
<protein>
    <submittedName>
        <fullName evidence="6">Dishevelled associated activator of morphosis 2</fullName>
    </submittedName>
</protein>
<dbReference type="InterPro" id="IPR051425">
    <property type="entry name" value="Formin_Homology"/>
</dbReference>
<evidence type="ECO:0000313" key="6">
    <source>
        <dbReference type="Ensembl" id="ENSCLMP00005018166.1"/>
    </source>
</evidence>
<reference evidence="6" key="1">
    <citation type="submission" date="2025-08" db="UniProtKB">
        <authorList>
            <consortium name="Ensembl"/>
        </authorList>
    </citation>
    <scope>IDENTIFICATION</scope>
</reference>
<dbReference type="PANTHER" id="PTHR45725:SF7">
    <property type="entry name" value="DISHEVELED-ASSOCIATED ACTIVATOR OF MORPHOGENESIS 2"/>
    <property type="match status" value="1"/>
</dbReference>
<feature type="domain" description="GBD/FH3" evidence="4">
    <location>
        <begin position="40"/>
        <end position="416"/>
    </location>
</feature>
<feature type="domain" description="FH2" evidence="5">
    <location>
        <begin position="596"/>
        <end position="1041"/>
    </location>
</feature>
<dbReference type="GO" id="GO:0030036">
    <property type="term" value="P:actin cytoskeleton organization"/>
    <property type="evidence" value="ECO:0007669"/>
    <property type="project" value="InterPro"/>
</dbReference>
<dbReference type="Ensembl" id="ENSCLMT00005019177.1">
    <property type="protein sequence ID" value="ENSCLMP00005018166.1"/>
    <property type="gene ID" value="ENSCLMG00005009193.1"/>
</dbReference>